<dbReference type="OrthoDB" id="9792137at2"/>
<evidence type="ECO:0000313" key="1">
    <source>
        <dbReference type="EMBL" id="TWP53848.1"/>
    </source>
</evidence>
<dbReference type="InterPro" id="IPR050772">
    <property type="entry name" value="Hydratase-Decarb/MhpD_sf"/>
</dbReference>
<keyword evidence="2" id="KW-1185">Reference proteome</keyword>
<sequence>MTLTDAKIRELALRLDGAELARDDIPSITGSVHFDIRDAYRIQSAVIGLREARGERITGVKLGFTSKAKMAQMGVSEVIVGHLTSAMLIPVDGVADLSRFIHPRVEPEIAYRLARDVDGTTPIESCVDAVAPAVEIIDSRYRDFRFTHADVVADNTSAAGYALGPWQPIGDVRDRAVRLSAGAARESGSTSAILGDPARALTALAEVARRRGIPLRAGYTVLAGAATAAIPLVAGAVVCRIDGLGSVSFTGRDR</sequence>
<protein>
    <submittedName>
        <fullName evidence="1">4-oxalocrotonate decarboxylase</fullName>
    </submittedName>
</protein>
<proteinExistence type="predicted"/>
<dbReference type="PANTHER" id="PTHR30143">
    <property type="entry name" value="ACID HYDRATASE"/>
    <property type="match status" value="1"/>
</dbReference>
<name>A0A563F284_9PSEU</name>
<dbReference type="GO" id="GO:0008684">
    <property type="term" value="F:2-oxopent-4-enoate hydratase activity"/>
    <property type="evidence" value="ECO:0007669"/>
    <property type="project" value="TreeGrafter"/>
</dbReference>
<dbReference type="Proteomes" id="UP000316639">
    <property type="component" value="Unassembled WGS sequence"/>
</dbReference>
<dbReference type="AlphaFoldDB" id="A0A563F284"/>
<dbReference type="GO" id="GO:0005737">
    <property type="term" value="C:cytoplasm"/>
    <property type="evidence" value="ECO:0007669"/>
    <property type="project" value="TreeGrafter"/>
</dbReference>
<reference evidence="1 2" key="1">
    <citation type="submission" date="2019-07" db="EMBL/GenBank/DDBJ databases">
        <title>Lentzea xizangensis sp. nov., isolated from Qinghai-Tibetan Plateau Soils.</title>
        <authorList>
            <person name="Huang J."/>
        </authorList>
    </citation>
    <scope>NUCLEOTIDE SEQUENCE [LARGE SCALE GENOMIC DNA]</scope>
    <source>
        <strain evidence="1 2">FXJ1.1311</strain>
    </source>
</reference>
<accession>A0A563F284</accession>
<dbReference type="RefSeq" id="WP_146349444.1">
    <property type="nucleotide sequence ID" value="NZ_VOBR01000002.1"/>
</dbReference>
<comment type="caution">
    <text evidence="1">The sequence shown here is derived from an EMBL/GenBank/DDBJ whole genome shotgun (WGS) entry which is preliminary data.</text>
</comment>
<organism evidence="1 2">
    <name type="scientific">Lentzea tibetensis</name>
    <dbReference type="NCBI Taxonomy" id="2591470"/>
    <lineage>
        <taxon>Bacteria</taxon>
        <taxon>Bacillati</taxon>
        <taxon>Actinomycetota</taxon>
        <taxon>Actinomycetes</taxon>
        <taxon>Pseudonocardiales</taxon>
        <taxon>Pseudonocardiaceae</taxon>
        <taxon>Lentzea</taxon>
    </lineage>
</organism>
<evidence type="ECO:0000313" key="2">
    <source>
        <dbReference type="Proteomes" id="UP000316639"/>
    </source>
</evidence>
<dbReference type="InterPro" id="IPR036663">
    <property type="entry name" value="Fumarylacetoacetase_C_sf"/>
</dbReference>
<dbReference type="EMBL" id="VOBR01000002">
    <property type="protein sequence ID" value="TWP53848.1"/>
    <property type="molecule type" value="Genomic_DNA"/>
</dbReference>
<dbReference type="SUPFAM" id="SSF56529">
    <property type="entry name" value="FAH"/>
    <property type="match status" value="1"/>
</dbReference>
<dbReference type="PANTHER" id="PTHR30143:SF0">
    <property type="entry name" value="2-KETO-4-PENTENOATE HYDRATASE"/>
    <property type="match status" value="1"/>
</dbReference>
<dbReference type="Gene3D" id="3.90.850.10">
    <property type="entry name" value="Fumarylacetoacetase-like, C-terminal domain"/>
    <property type="match status" value="1"/>
</dbReference>
<gene>
    <name evidence="1" type="ORF">FKR81_03570</name>
</gene>